<feature type="coiled-coil region" evidence="1">
    <location>
        <begin position="43"/>
        <end position="106"/>
    </location>
</feature>
<dbReference type="OrthoDB" id="1466811at2"/>
<name>A0A1I7G5V6_9FLAO</name>
<evidence type="ECO:0000256" key="1">
    <source>
        <dbReference type="SAM" id="Coils"/>
    </source>
</evidence>
<dbReference type="AlphaFoldDB" id="A0A1I7G5V6"/>
<evidence type="ECO:0000256" key="2">
    <source>
        <dbReference type="SAM" id="SignalP"/>
    </source>
</evidence>
<gene>
    <name evidence="3" type="ORF">SAMN05216480_103214</name>
</gene>
<feature type="signal peptide" evidence="2">
    <location>
        <begin position="1"/>
        <end position="19"/>
    </location>
</feature>
<organism evidence="3 4">
    <name type="scientific">Pustulibacterium marinum</name>
    <dbReference type="NCBI Taxonomy" id="1224947"/>
    <lineage>
        <taxon>Bacteria</taxon>
        <taxon>Pseudomonadati</taxon>
        <taxon>Bacteroidota</taxon>
        <taxon>Flavobacteriia</taxon>
        <taxon>Flavobacteriales</taxon>
        <taxon>Flavobacteriaceae</taxon>
        <taxon>Pustulibacterium</taxon>
    </lineage>
</organism>
<evidence type="ECO:0000313" key="4">
    <source>
        <dbReference type="Proteomes" id="UP000199138"/>
    </source>
</evidence>
<dbReference type="RefSeq" id="WP_093024419.1">
    <property type="nucleotide sequence ID" value="NZ_FPBK01000003.1"/>
</dbReference>
<protein>
    <recommendedName>
        <fullName evidence="5">Outer membrane protein beta-barrel domain-containing protein</fullName>
    </recommendedName>
</protein>
<proteinExistence type="predicted"/>
<keyword evidence="4" id="KW-1185">Reference proteome</keyword>
<evidence type="ECO:0008006" key="5">
    <source>
        <dbReference type="Google" id="ProtNLM"/>
    </source>
</evidence>
<reference evidence="3 4" key="1">
    <citation type="submission" date="2016-10" db="EMBL/GenBank/DDBJ databases">
        <authorList>
            <person name="de Groot N.N."/>
        </authorList>
    </citation>
    <scope>NUCLEOTIDE SEQUENCE [LARGE SCALE GENOMIC DNA]</scope>
    <source>
        <strain evidence="3 4">CGMCC 1.12333</strain>
    </source>
</reference>
<keyword evidence="2" id="KW-0732">Signal</keyword>
<accession>A0A1I7G5V6</accession>
<keyword evidence="1" id="KW-0175">Coiled coil</keyword>
<dbReference type="STRING" id="1224947.SAMN05216480_103214"/>
<feature type="chain" id="PRO_5011584763" description="Outer membrane protein beta-barrel domain-containing protein" evidence="2">
    <location>
        <begin position="20"/>
        <end position="349"/>
    </location>
</feature>
<sequence length="349" mass="39704">MKNGLLSLLFFCICVGVNAQDAVFTEEALQIATKIDSITTAGKESLKEEIKAIDQKLKDKELTAFEADKEKKRLAQLQANKINEQIAEQEQKLKELVQKRANGQLKPTINDAESPQEIINYLNKKKTEDADNLKGEKRLTNQFVLMLGGTRAIKESGGYYPTDFESVGYSEIGIDFKYRLMEESPLWNLKFGVSLSSEAIKTENNHYKLEVMEEETNWVYSDINYKKSTFSRGFLQIPIHLELDFSKPKYSVDTKKHYVNSQQSWRFGLGGFIGLRMSSGAGVKYKENGNTIREGIQGRLNSTNWNFGPSVYVGYKSISLFTKYSVPSVFENNPVDLNMLNFGVRVDWN</sequence>
<dbReference type="EMBL" id="FPBK01000003">
    <property type="protein sequence ID" value="SFU43837.1"/>
    <property type="molecule type" value="Genomic_DNA"/>
</dbReference>
<dbReference type="Proteomes" id="UP000199138">
    <property type="component" value="Unassembled WGS sequence"/>
</dbReference>
<evidence type="ECO:0000313" key="3">
    <source>
        <dbReference type="EMBL" id="SFU43837.1"/>
    </source>
</evidence>